<keyword evidence="2" id="KW-1185">Reference proteome</keyword>
<evidence type="ECO:0000313" key="2">
    <source>
        <dbReference type="Proteomes" id="UP000184406"/>
    </source>
</evidence>
<evidence type="ECO:0000313" key="1">
    <source>
        <dbReference type="EMBL" id="SHF11738.1"/>
    </source>
</evidence>
<dbReference type="OrthoDB" id="1036397at2"/>
<gene>
    <name evidence="1" type="ORF">SAMN03080594_102654</name>
</gene>
<protein>
    <submittedName>
        <fullName evidence="1">Uncharacterized protein</fullName>
    </submittedName>
</protein>
<accession>A0A1M4Z1A9</accession>
<sequence>MITIFKTNINEEQESSVRQFLNLFKEIVKVDFDFEDSDNILRIETVRDIAKQVEVVLNSNGYCCTELL</sequence>
<dbReference type="RefSeq" id="WP_143153156.1">
    <property type="nucleotide sequence ID" value="NZ_FQUX01000002.1"/>
</dbReference>
<organism evidence="1 2">
    <name type="scientific">Arenibacter palladensis</name>
    <dbReference type="NCBI Taxonomy" id="237373"/>
    <lineage>
        <taxon>Bacteria</taxon>
        <taxon>Pseudomonadati</taxon>
        <taxon>Bacteroidota</taxon>
        <taxon>Flavobacteriia</taxon>
        <taxon>Flavobacteriales</taxon>
        <taxon>Flavobacteriaceae</taxon>
        <taxon>Arenibacter</taxon>
    </lineage>
</organism>
<proteinExistence type="predicted"/>
<dbReference type="EMBL" id="FQUX01000002">
    <property type="protein sequence ID" value="SHF11738.1"/>
    <property type="molecule type" value="Genomic_DNA"/>
</dbReference>
<dbReference type="AlphaFoldDB" id="A0A1M4Z1A9"/>
<dbReference type="Proteomes" id="UP000184406">
    <property type="component" value="Unassembled WGS sequence"/>
</dbReference>
<reference evidence="2" key="1">
    <citation type="submission" date="2016-11" db="EMBL/GenBank/DDBJ databases">
        <authorList>
            <person name="Varghese N."/>
            <person name="Submissions S."/>
        </authorList>
    </citation>
    <scope>NUCLEOTIDE SEQUENCE [LARGE SCALE GENOMIC DNA]</scope>
    <source>
        <strain evidence="2">DSM 17539</strain>
    </source>
</reference>
<name>A0A1M4Z1A9_9FLAO</name>